<feature type="compositionally biased region" description="Basic and acidic residues" evidence="1">
    <location>
        <begin position="410"/>
        <end position="430"/>
    </location>
</feature>
<evidence type="ECO:0000256" key="1">
    <source>
        <dbReference type="SAM" id="MobiDB-lite"/>
    </source>
</evidence>
<feature type="compositionally biased region" description="Basic and acidic residues" evidence="1">
    <location>
        <begin position="67"/>
        <end position="78"/>
    </location>
</feature>
<dbReference type="AlphaFoldDB" id="A0A8B6GGU3"/>
<sequence>MVNREELIAIVGGSLAGLVVLMVTIAICIYCCCGRKKEPKKNNNRRFQPLQSGNDSSKHSTLNGVDPRVDPRNAENRLPKVGSNGLWMGGTPSMYAGPPQANYHYGDRDRDRERDRHGKRSSSLQRTTSEERLHQNIRYITYRSKSYGTDLEMLGRGHPVYTSGNMHLYHSNPYNYYEPYALPRSNSYLNMYGGYPPYPSQSSRDSRAMLVEYPEGHEYIYDPYRDTSDDQRRGKKVKRTHSDLTGTKRKKKEKRRGSPMEDRRNRSIERLDRPSDRPPVPDRATSADVHRQQKQPYILQTKERRPPKEISEQTATIDIHDTELSECATDSAKIRAMQGRTSDPEPISKKWPVNDDLKLDLPSDINDDGTDDITVKRYQYDGNYPHKTESHHNKPTENKTNGYTNSAYLENERRDGGHVHKRLEKRESNTDGKQVSAAFDFLDNYVSDEDETVFADSRQQSPLPFDT</sequence>
<feature type="region of interest" description="Disordered" evidence="1">
    <location>
        <begin position="384"/>
        <end position="437"/>
    </location>
</feature>
<feature type="compositionally biased region" description="Basic and acidic residues" evidence="1">
    <location>
        <begin position="301"/>
        <end position="311"/>
    </location>
</feature>
<reference evidence="3" key="1">
    <citation type="submission" date="2018-11" db="EMBL/GenBank/DDBJ databases">
        <authorList>
            <person name="Alioto T."/>
            <person name="Alioto T."/>
        </authorList>
    </citation>
    <scope>NUCLEOTIDE SEQUENCE</scope>
</reference>
<dbReference type="EMBL" id="UYJE01008413">
    <property type="protein sequence ID" value="VDI63733.1"/>
    <property type="molecule type" value="Genomic_DNA"/>
</dbReference>
<evidence type="ECO:0000313" key="3">
    <source>
        <dbReference type="EMBL" id="VDI63733.1"/>
    </source>
</evidence>
<feature type="region of interest" description="Disordered" evidence="1">
    <location>
        <begin position="41"/>
        <end position="85"/>
    </location>
</feature>
<evidence type="ECO:0000256" key="2">
    <source>
        <dbReference type="SAM" id="Phobius"/>
    </source>
</evidence>
<organism evidence="3 4">
    <name type="scientific">Mytilus galloprovincialis</name>
    <name type="common">Mediterranean mussel</name>
    <dbReference type="NCBI Taxonomy" id="29158"/>
    <lineage>
        <taxon>Eukaryota</taxon>
        <taxon>Metazoa</taxon>
        <taxon>Spiralia</taxon>
        <taxon>Lophotrochozoa</taxon>
        <taxon>Mollusca</taxon>
        <taxon>Bivalvia</taxon>
        <taxon>Autobranchia</taxon>
        <taxon>Pteriomorphia</taxon>
        <taxon>Mytilida</taxon>
        <taxon>Mytiloidea</taxon>
        <taxon>Mytilidae</taxon>
        <taxon>Mytilinae</taxon>
        <taxon>Mytilus</taxon>
    </lineage>
</organism>
<feature type="compositionally biased region" description="Polar residues" evidence="1">
    <location>
        <begin position="49"/>
        <end position="63"/>
    </location>
</feature>
<gene>
    <name evidence="3" type="ORF">MGAL_10B050388</name>
</gene>
<accession>A0A8B6GGU3</accession>
<keyword evidence="2" id="KW-0812">Transmembrane</keyword>
<feature type="compositionally biased region" description="Basic and acidic residues" evidence="1">
    <location>
        <begin position="384"/>
        <end position="397"/>
    </location>
</feature>
<keyword evidence="2" id="KW-0472">Membrane</keyword>
<feature type="region of interest" description="Disordered" evidence="1">
    <location>
        <begin position="220"/>
        <end position="312"/>
    </location>
</feature>
<proteinExistence type="predicted"/>
<feature type="compositionally biased region" description="Basic and acidic residues" evidence="1">
    <location>
        <begin position="220"/>
        <end position="232"/>
    </location>
</feature>
<evidence type="ECO:0000313" key="4">
    <source>
        <dbReference type="Proteomes" id="UP000596742"/>
    </source>
</evidence>
<dbReference type="Proteomes" id="UP000596742">
    <property type="component" value="Unassembled WGS sequence"/>
</dbReference>
<protein>
    <submittedName>
        <fullName evidence="3">Uncharacterized protein</fullName>
    </submittedName>
</protein>
<comment type="caution">
    <text evidence="3">The sequence shown here is derived from an EMBL/GenBank/DDBJ whole genome shotgun (WGS) entry which is preliminary data.</text>
</comment>
<keyword evidence="2" id="KW-1133">Transmembrane helix</keyword>
<feature type="region of interest" description="Disordered" evidence="1">
    <location>
        <begin position="98"/>
        <end position="132"/>
    </location>
</feature>
<feature type="compositionally biased region" description="Basic and acidic residues" evidence="1">
    <location>
        <begin position="256"/>
        <end position="280"/>
    </location>
</feature>
<feature type="compositionally biased region" description="Basic and acidic residues" evidence="1">
    <location>
        <begin position="105"/>
        <end position="116"/>
    </location>
</feature>
<name>A0A8B6GGU3_MYTGA</name>
<feature type="transmembrane region" description="Helical" evidence="2">
    <location>
        <begin position="7"/>
        <end position="27"/>
    </location>
</feature>
<keyword evidence="4" id="KW-1185">Reference proteome</keyword>
<dbReference type="OrthoDB" id="6095292at2759"/>
<feature type="compositionally biased region" description="Polar residues" evidence="1">
    <location>
        <begin position="398"/>
        <end position="408"/>
    </location>
</feature>